<organism evidence="1 2">
    <name type="scientific">Rotaria socialis</name>
    <dbReference type="NCBI Taxonomy" id="392032"/>
    <lineage>
        <taxon>Eukaryota</taxon>
        <taxon>Metazoa</taxon>
        <taxon>Spiralia</taxon>
        <taxon>Gnathifera</taxon>
        <taxon>Rotifera</taxon>
        <taxon>Eurotatoria</taxon>
        <taxon>Bdelloidea</taxon>
        <taxon>Philodinida</taxon>
        <taxon>Philodinidae</taxon>
        <taxon>Rotaria</taxon>
    </lineage>
</organism>
<dbReference type="Proteomes" id="UP000663848">
    <property type="component" value="Unassembled WGS sequence"/>
</dbReference>
<feature type="non-terminal residue" evidence="1">
    <location>
        <position position="42"/>
    </location>
</feature>
<dbReference type="EMBL" id="CAJOBR010041196">
    <property type="protein sequence ID" value="CAF5026624.1"/>
    <property type="molecule type" value="Genomic_DNA"/>
</dbReference>
<comment type="caution">
    <text evidence="1">The sequence shown here is derived from an EMBL/GenBank/DDBJ whole genome shotgun (WGS) entry which is preliminary data.</text>
</comment>
<protein>
    <submittedName>
        <fullName evidence="1">Uncharacterized protein</fullName>
    </submittedName>
</protein>
<reference evidence="1" key="1">
    <citation type="submission" date="2021-02" db="EMBL/GenBank/DDBJ databases">
        <authorList>
            <person name="Nowell W R."/>
        </authorList>
    </citation>
    <scope>NUCLEOTIDE SEQUENCE</scope>
</reference>
<feature type="non-terminal residue" evidence="1">
    <location>
        <position position="1"/>
    </location>
</feature>
<gene>
    <name evidence="1" type="ORF">QYT958_LOCUS40358</name>
</gene>
<dbReference type="AlphaFoldDB" id="A0A822BX07"/>
<name>A0A822BX07_9BILA</name>
<sequence length="42" mass="4987">VVDAQQLARHFTESELHELYSFKPDEDEPQEYLLKELPDDIV</sequence>
<accession>A0A822BX07</accession>
<proteinExistence type="predicted"/>
<evidence type="ECO:0000313" key="2">
    <source>
        <dbReference type="Proteomes" id="UP000663848"/>
    </source>
</evidence>
<evidence type="ECO:0000313" key="1">
    <source>
        <dbReference type="EMBL" id="CAF5026624.1"/>
    </source>
</evidence>